<evidence type="ECO:0000313" key="6">
    <source>
        <dbReference type="EMBL" id="ASP39049.1"/>
    </source>
</evidence>
<protein>
    <submittedName>
        <fullName evidence="6">LysR family transcriptional regulator</fullName>
    </submittedName>
</protein>
<dbReference type="SUPFAM" id="SSF53850">
    <property type="entry name" value="Periplasmic binding protein-like II"/>
    <property type="match status" value="1"/>
</dbReference>
<name>A0A222FJX8_9GAMM</name>
<evidence type="ECO:0000256" key="1">
    <source>
        <dbReference type="ARBA" id="ARBA00009437"/>
    </source>
</evidence>
<dbReference type="Gene3D" id="1.10.10.10">
    <property type="entry name" value="Winged helix-like DNA-binding domain superfamily/Winged helix DNA-binding domain"/>
    <property type="match status" value="1"/>
</dbReference>
<evidence type="ECO:0000256" key="4">
    <source>
        <dbReference type="ARBA" id="ARBA00023163"/>
    </source>
</evidence>
<dbReference type="InterPro" id="IPR005119">
    <property type="entry name" value="LysR_subst-bd"/>
</dbReference>
<keyword evidence="3" id="KW-0238">DNA-binding</keyword>
<dbReference type="KEGG" id="bsan:CHH28_10325"/>
<dbReference type="PANTHER" id="PTHR30537:SF5">
    <property type="entry name" value="HTH-TYPE TRANSCRIPTIONAL ACTIVATOR TTDR-RELATED"/>
    <property type="match status" value="1"/>
</dbReference>
<evidence type="ECO:0000313" key="7">
    <source>
        <dbReference type="Proteomes" id="UP000202440"/>
    </source>
</evidence>
<keyword evidence="7" id="KW-1185">Reference proteome</keyword>
<dbReference type="PROSITE" id="PS50931">
    <property type="entry name" value="HTH_LYSR"/>
    <property type="match status" value="1"/>
</dbReference>
<dbReference type="AlphaFoldDB" id="A0A222FJX8"/>
<sequence>MESSFDDLSLFVSLVRAGSLVSLSQREGVPLATISRRLKKLEQRLGVTLIYRSAWRFQLSQAGEAYYQAFAQRMDDWDNALQQLQQQNHELSGPLTLSASSTLSIGPLRPVLRDFVCAYPDIELNMLLTNQIIDLQAKQVDLAVRIGPQADSGLTQQRLGQVSTGLFIGQGLAQTLRQAGTLPEHPRELHEQRLIVFEHIPVWRMSDGAQQMELRPKPATQVSNIVMASELVASDMGIALLPFSEMGPALAAGQVEPLLPNWRGPMRDIFAVWPDGKLLTARARRLRDFLRERMALMPELQGQMPVVEGR</sequence>
<dbReference type="Pfam" id="PF00126">
    <property type="entry name" value="HTH_1"/>
    <property type="match status" value="1"/>
</dbReference>
<dbReference type="Gene3D" id="3.40.190.290">
    <property type="match status" value="1"/>
</dbReference>
<dbReference type="InterPro" id="IPR058163">
    <property type="entry name" value="LysR-type_TF_proteobact-type"/>
</dbReference>
<feature type="domain" description="HTH lysR-type" evidence="5">
    <location>
        <begin position="1"/>
        <end position="60"/>
    </location>
</feature>
<dbReference type="GO" id="GO:0003700">
    <property type="term" value="F:DNA-binding transcription factor activity"/>
    <property type="evidence" value="ECO:0007669"/>
    <property type="project" value="InterPro"/>
</dbReference>
<dbReference type="GO" id="GO:0006351">
    <property type="term" value="P:DNA-templated transcription"/>
    <property type="evidence" value="ECO:0007669"/>
    <property type="project" value="TreeGrafter"/>
</dbReference>
<gene>
    <name evidence="6" type="ORF">CHH28_10325</name>
</gene>
<dbReference type="InterPro" id="IPR000847">
    <property type="entry name" value="LysR_HTH_N"/>
</dbReference>
<evidence type="ECO:0000256" key="2">
    <source>
        <dbReference type="ARBA" id="ARBA00023015"/>
    </source>
</evidence>
<organism evidence="6 7">
    <name type="scientific">Bacterioplanes sanyensis</name>
    <dbReference type="NCBI Taxonomy" id="1249553"/>
    <lineage>
        <taxon>Bacteria</taxon>
        <taxon>Pseudomonadati</taxon>
        <taxon>Pseudomonadota</taxon>
        <taxon>Gammaproteobacteria</taxon>
        <taxon>Oceanospirillales</taxon>
        <taxon>Oceanospirillaceae</taxon>
        <taxon>Bacterioplanes</taxon>
    </lineage>
</organism>
<keyword evidence="4" id="KW-0804">Transcription</keyword>
<dbReference type="OrthoDB" id="9815676at2"/>
<dbReference type="Proteomes" id="UP000202440">
    <property type="component" value="Chromosome"/>
</dbReference>
<dbReference type="Pfam" id="PF03466">
    <property type="entry name" value="LysR_substrate"/>
    <property type="match status" value="1"/>
</dbReference>
<dbReference type="SUPFAM" id="SSF46785">
    <property type="entry name" value="Winged helix' DNA-binding domain"/>
    <property type="match status" value="1"/>
</dbReference>
<dbReference type="CDD" id="cd08422">
    <property type="entry name" value="PBP2_CrgA_like"/>
    <property type="match status" value="1"/>
</dbReference>
<dbReference type="GO" id="GO:0043565">
    <property type="term" value="F:sequence-specific DNA binding"/>
    <property type="evidence" value="ECO:0007669"/>
    <property type="project" value="TreeGrafter"/>
</dbReference>
<accession>A0A222FJX8</accession>
<dbReference type="RefSeq" id="WP_094060233.1">
    <property type="nucleotide sequence ID" value="NZ_CP022530.1"/>
</dbReference>
<proteinExistence type="inferred from homology"/>
<dbReference type="PANTHER" id="PTHR30537">
    <property type="entry name" value="HTH-TYPE TRANSCRIPTIONAL REGULATOR"/>
    <property type="match status" value="1"/>
</dbReference>
<dbReference type="InterPro" id="IPR036388">
    <property type="entry name" value="WH-like_DNA-bd_sf"/>
</dbReference>
<dbReference type="InterPro" id="IPR036390">
    <property type="entry name" value="WH_DNA-bd_sf"/>
</dbReference>
<evidence type="ECO:0000256" key="3">
    <source>
        <dbReference type="ARBA" id="ARBA00023125"/>
    </source>
</evidence>
<comment type="similarity">
    <text evidence="1">Belongs to the LysR transcriptional regulatory family.</text>
</comment>
<reference evidence="6 7" key="1">
    <citation type="submission" date="2017-07" db="EMBL/GenBank/DDBJ databases">
        <title>Annotated genome sequence of Bacterioplanes sanyensis isolated from Red Sea.</title>
        <authorList>
            <person name="Rehman Z.U."/>
        </authorList>
    </citation>
    <scope>NUCLEOTIDE SEQUENCE [LARGE SCALE GENOMIC DNA]</scope>
    <source>
        <strain evidence="6 7">NV9</strain>
    </source>
</reference>
<evidence type="ECO:0000259" key="5">
    <source>
        <dbReference type="PROSITE" id="PS50931"/>
    </source>
</evidence>
<dbReference type="EMBL" id="CP022530">
    <property type="protein sequence ID" value="ASP39049.1"/>
    <property type="molecule type" value="Genomic_DNA"/>
</dbReference>
<keyword evidence="2" id="KW-0805">Transcription regulation</keyword>